<dbReference type="OrthoDB" id="4569631at2"/>
<dbReference type="RefSeq" id="WP_064934136.1">
    <property type="nucleotide sequence ID" value="NZ_LZSO01000031.1"/>
</dbReference>
<name>A0A1A0QZA9_MYCPR</name>
<protein>
    <submittedName>
        <fullName evidence="2">Uncharacterized protein</fullName>
    </submittedName>
</protein>
<dbReference type="EMBL" id="LZSO01000031">
    <property type="protein sequence ID" value="OBB27253.1"/>
    <property type="molecule type" value="Genomic_DNA"/>
</dbReference>
<evidence type="ECO:0000256" key="1">
    <source>
        <dbReference type="SAM" id="SignalP"/>
    </source>
</evidence>
<evidence type="ECO:0000313" key="2">
    <source>
        <dbReference type="EMBL" id="OBB27253.1"/>
    </source>
</evidence>
<organism evidence="2 3">
    <name type="scientific">Mycolicibacterium peregrinum</name>
    <name type="common">Mycobacterium peregrinum</name>
    <dbReference type="NCBI Taxonomy" id="43304"/>
    <lineage>
        <taxon>Bacteria</taxon>
        <taxon>Bacillati</taxon>
        <taxon>Actinomycetota</taxon>
        <taxon>Actinomycetes</taxon>
        <taxon>Mycobacteriales</taxon>
        <taxon>Mycobacteriaceae</taxon>
        <taxon>Mycolicibacterium</taxon>
    </lineage>
</organism>
<dbReference type="AlphaFoldDB" id="A0A1A0QZA9"/>
<gene>
    <name evidence="2" type="ORF">A5792_26000</name>
</gene>
<accession>A0A1A0QZA9</accession>
<reference evidence="3" key="1">
    <citation type="submission" date="2016-06" db="EMBL/GenBank/DDBJ databases">
        <authorList>
            <person name="Sutton G."/>
            <person name="Brinkac L."/>
            <person name="Sanka R."/>
            <person name="Adams M."/>
            <person name="Lau E."/>
            <person name="Mehaffy C."/>
            <person name="Tameris M."/>
            <person name="Hatherill M."/>
            <person name="Hanekom W."/>
            <person name="Mahomed H."/>
            <person name="Mcshane H."/>
        </authorList>
    </citation>
    <scope>NUCLEOTIDE SEQUENCE [LARGE SCALE GENOMIC DNA]</scope>
    <source>
        <strain evidence="3">852002-51209_SCH5440388</strain>
    </source>
</reference>
<dbReference type="Proteomes" id="UP000093902">
    <property type="component" value="Unassembled WGS sequence"/>
</dbReference>
<keyword evidence="1" id="KW-0732">Signal</keyword>
<feature type="signal peptide" evidence="1">
    <location>
        <begin position="1"/>
        <end position="25"/>
    </location>
</feature>
<feature type="chain" id="PRO_5008297144" evidence="1">
    <location>
        <begin position="26"/>
        <end position="90"/>
    </location>
</feature>
<comment type="caution">
    <text evidence="2">The sequence shown here is derived from an EMBL/GenBank/DDBJ whole genome shotgun (WGS) entry which is preliminary data.</text>
</comment>
<sequence length="90" mass="9952">MLKKFAVAAALALGAVMATAGIAHADDVVVRDANGIPRSWPTEASCIKDGPDQRLENIDDDAFLKYWHCMQHDDGLWYLHNTDSPTERVN</sequence>
<proteinExistence type="predicted"/>
<evidence type="ECO:0000313" key="3">
    <source>
        <dbReference type="Proteomes" id="UP000093902"/>
    </source>
</evidence>